<protein>
    <submittedName>
        <fullName evidence="2">Uncharacterized protein</fullName>
    </submittedName>
</protein>
<name>A0ABD3PKJ4_9STRA</name>
<gene>
    <name evidence="2" type="ORF">HJC23_006563</name>
</gene>
<feature type="compositionally biased region" description="Polar residues" evidence="1">
    <location>
        <begin position="162"/>
        <end position="178"/>
    </location>
</feature>
<comment type="caution">
    <text evidence="2">The sequence shown here is derived from an EMBL/GenBank/DDBJ whole genome shotgun (WGS) entry which is preliminary data.</text>
</comment>
<organism evidence="2 3">
    <name type="scientific">Cyclotella cryptica</name>
    <dbReference type="NCBI Taxonomy" id="29204"/>
    <lineage>
        <taxon>Eukaryota</taxon>
        <taxon>Sar</taxon>
        <taxon>Stramenopiles</taxon>
        <taxon>Ochrophyta</taxon>
        <taxon>Bacillariophyta</taxon>
        <taxon>Coscinodiscophyceae</taxon>
        <taxon>Thalassiosirophycidae</taxon>
        <taxon>Stephanodiscales</taxon>
        <taxon>Stephanodiscaceae</taxon>
        <taxon>Cyclotella</taxon>
    </lineage>
</organism>
<evidence type="ECO:0000313" key="2">
    <source>
        <dbReference type="EMBL" id="KAL3788525.1"/>
    </source>
</evidence>
<evidence type="ECO:0000256" key="1">
    <source>
        <dbReference type="SAM" id="MobiDB-lite"/>
    </source>
</evidence>
<proteinExistence type="predicted"/>
<evidence type="ECO:0000313" key="3">
    <source>
        <dbReference type="Proteomes" id="UP001516023"/>
    </source>
</evidence>
<feature type="compositionally biased region" description="Basic and acidic residues" evidence="1">
    <location>
        <begin position="196"/>
        <end position="215"/>
    </location>
</feature>
<feature type="compositionally biased region" description="Basic and acidic residues" evidence="1">
    <location>
        <begin position="270"/>
        <end position="283"/>
    </location>
</feature>
<feature type="compositionally biased region" description="Gly residues" evidence="1">
    <location>
        <begin position="90"/>
        <end position="104"/>
    </location>
</feature>
<accession>A0ABD3PKJ4</accession>
<feature type="compositionally biased region" description="Basic and acidic residues" evidence="1">
    <location>
        <begin position="107"/>
        <end position="125"/>
    </location>
</feature>
<dbReference type="Proteomes" id="UP001516023">
    <property type="component" value="Unassembled WGS sequence"/>
</dbReference>
<dbReference type="EMBL" id="JABMIG020000155">
    <property type="protein sequence ID" value="KAL3788525.1"/>
    <property type="molecule type" value="Genomic_DNA"/>
</dbReference>
<feature type="compositionally biased region" description="Basic and acidic residues" evidence="1">
    <location>
        <begin position="151"/>
        <end position="161"/>
    </location>
</feature>
<feature type="region of interest" description="Disordered" evidence="1">
    <location>
        <begin position="1"/>
        <end position="295"/>
    </location>
</feature>
<sequence length="897" mass="97188">MKLKKTWRNRGEGEESRTTSVVGVGVGVNVESDGGGGKDGVSAKRSDSGGGYSAKSSDRGGGYSAKSDSGGVVSAKSDSGGGYSAKSSDNGGGYSAKSDSGGGYSAKSDEKKVGEKDATKSKEPTAAEPTPPVMKRWRPPAKTNDHTPPFRGKDTETRESHGPSTRGASWMLQRQQRALNDAEKHRDVTSFARGQGRREDEENEEKIHDVPEVKRVSQPQDHLLRGQTALPLSLSEVEAASDEIFDEEAGNEQSDDGDTDSESLSAVDAEQPKSTRQETDKIAAEPPNKSTMPPLFANYNTAVLAAKEAIDASNRSRGRNSNKPILTLMEPSENEVVISDPELTMEFSPDSSTKDISFFEQEEEPPTISDPNVIAQDSTECNGFEAEEYDFIHGQRNDDIFGSSFVKSSLDMFASSDDEKENKGVVAETLDGHDDFGFDSVPFFGSDPFDPFFEGGMANDKADSERGGEDMQLANAYEIGQITNFLGTTSTDGLMPSWSEESPRFDAQFPDDLDGIDNEDEDSDTFDQESSHHVDILAAESLDEAIPPPQRDVVDETVPQSRSLDSQNEETGVVAPAQNVVEEVIPATVDPSEISSSEIHTIKVQHLQSEEDEYSEDDEIVFDDNFGTFQMHPLELSFGSPSDLQRIPNPIQNPLTENLIVCRCQCGVFFIEEIDVTQKLWPTTLMSVRVVSNESMAKISRSIGASRHAKVIGVSTVLSLAAGVHRVHGHMRVRVAALMEVVITEKIAGVKRVRVVAVWKWGYNPGGRELVSLQSVLSTSGIDDGRFVYHPNTLQVTDGLLFLGGHEIFDGATEPTVFVAKPAVRNGWAPVCVRDDPGRGQNADKHLSVSTLAAINDTNTLLAIGLSDGSVSVWTYDRAVRTNRISSLISGKDAKTN</sequence>
<feature type="compositionally biased region" description="Low complexity" evidence="1">
    <location>
        <begin position="21"/>
        <end position="32"/>
    </location>
</feature>
<reference evidence="2 3" key="1">
    <citation type="journal article" date="2020" name="G3 (Bethesda)">
        <title>Improved Reference Genome for Cyclotella cryptica CCMP332, a Model for Cell Wall Morphogenesis, Salinity Adaptation, and Lipid Production in Diatoms (Bacillariophyta).</title>
        <authorList>
            <person name="Roberts W.R."/>
            <person name="Downey K.M."/>
            <person name="Ruck E.C."/>
            <person name="Traller J.C."/>
            <person name="Alverson A.J."/>
        </authorList>
    </citation>
    <scope>NUCLEOTIDE SEQUENCE [LARGE SCALE GENOMIC DNA]</scope>
    <source>
        <strain evidence="2 3">CCMP332</strain>
    </source>
</reference>
<dbReference type="AlphaFoldDB" id="A0ABD3PKJ4"/>
<feature type="compositionally biased region" description="Acidic residues" evidence="1">
    <location>
        <begin position="239"/>
        <end position="261"/>
    </location>
</feature>
<keyword evidence="3" id="KW-1185">Reference proteome</keyword>